<dbReference type="GO" id="GO:0005576">
    <property type="term" value="C:extracellular region"/>
    <property type="evidence" value="ECO:0007669"/>
    <property type="project" value="InterPro"/>
</dbReference>
<evidence type="ECO:0000256" key="2">
    <source>
        <dbReference type="SAM" id="MobiDB-lite"/>
    </source>
</evidence>
<dbReference type="GO" id="GO:0008237">
    <property type="term" value="F:metallopeptidase activity"/>
    <property type="evidence" value="ECO:0007669"/>
    <property type="project" value="InterPro"/>
</dbReference>
<comment type="caution">
    <text evidence="6">The sequence shown here is derived from an EMBL/GenBank/DDBJ whole genome shotgun (WGS) entry which is preliminary data.</text>
</comment>
<organism evidence="6 7">
    <name type="scientific">Aeromonas rivipollensis</name>
    <dbReference type="NCBI Taxonomy" id="948519"/>
    <lineage>
        <taxon>Bacteria</taxon>
        <taxon>Pseudomonadati</taxon>
        <taxon>Pseudomonadota</taxon>
        <taxon>Gammaproteobacteria</taxon>
        <taxon>Aeromonadales</taxon>
        <taxon>Aeromonadaceae</taxon>
        <taxon>Aeromonas</taxon>
    </lineage>
</organism>
<dbReference type="SUPFAM" id="SSF49299">
    <property type="entry name" value="PKD domain"/>
    <property type="match status" value="1"/>
</dbReference>
<dbReference type="InterPro" id="IPR036573">
    <property type="entry name" value="CBM_sf_5/12"/>
</dbReference>
<dbReference type="CDD" id="cd12215">
    <property type="entry name" value="ChiC_BD"/>
    <property type="match status" value="2"/>
</dbReference>
<feature type="domain" description="Chitin-binding type-3" evidence="5">
    <location>
        <begin position="797"/>
        <end position="840"/>
    </location>
</feature>
<dbReference type="GO" id="GO:0004553">
    <property type="term" value="F:hydrolase activity, hydrolyzing O-glycosyl compounds"/>
    <property type="evidence" value="ECO:0007669"/>
    <property type="project" value="InterPro"/>
</dbReference>
<name>A0AAW9YD63_9GAMM</name>
<dbReference type="AlphaFoldDB" id="A0AAW9YD63"/>
<dbReference type="Pfam" id="PF22352">
    <property type="entry name" value="K319L-like_PKD"/>
    <property type="match status" value="1"/>
</dbReference>
<evidence type="ECO:0008006" key="8">
    <source>
        <dbReference type="Google" id="ProtNLM"/>
    </source>
</evidence>
<dbReference type="Gene3D" id="2.60.40.10">
    <property type="entry name" value="Immunoglobulins"/>
    <property type="match status" value="3"/>
</dbReference>
<feature type="chain" id="PRO_5043858237" description="Chitinase" evidence="3">
    <location>
        <begin position="27"/>
        <end position="892"/>
    </location>
</feature>
<feature type="domain" description="PKD/Chitinase" evidence="4">
    <location>
        <begin position="697"/>
        <end position="781"/>
    </location>
</feature>
<dbReference type="SUPFAM" id="SSF55486">
    <property type="entry name" value="Metalloproteases ('zincins'), catalytic domain"/>
    <property type="match status" value="1"/>
</dbReference>
<keyword evidence="3" id="KW-0732">Signal</keyword>
<accession>A0AAW9YD63</accession>
<dbReference type="Pfam" id="PF17963">
    <property type="entry name" value="Big_9"/>
    <property type="match status" value="1"/>
</dbReference>
<evidence type="ECO:0000313" key="7">
    <source>
        <dbReference type="Proteomes" id="UP000480681"/>
    </source>
</evidence>
<gene>
    <name evidence="6" type="ORF">G4911_13410</name>
</gene>
<proteinExistence type="predicted"/>
<dbReference type="Gene3D" id="3.40.390.10">
    <property type="entry name" value="Collagenase (Catalytic Domain)"/>
    <property type="match status" value="1"/>
</dbReference>
<dbReference type="GO" id="GO:0030246">
    <property type="term" value="F:carbohydrate binding"/>
    <property type="evidence" value="ECO:0007669"/>
    <property type="project" value="InterPro"/>
</dbReference>
<dbReference type="InterPro" id="IPR003610">
    <property type="entry name" value="CBM5/12"/>
</dbReference>
<dbReference type="Gene3D" id="2.10.10.20">
    <property type="entry name" value="Carbohydrate-binding module superfamily 5/12"/>
    <property type="match status" value="2"/>
</dbReference>
<dbReference type="Proteomes" id="UP000480681">
    <property type="component" value="Unassembled WGS sequence"/>
</dbReference>
<dbReference type="InterPro" id="IPR013783">
    <property type="entry name" value="Ig-like_fold"/>
</dbReference>
<protein>
    <recommendedName>
        <fullName evidence="8">Chitinase</fullName>
    </recommendedName>
</protein>
<dbReference type="Pfam" id="PF02839">
    <property type="entry name" value="CBM_5_12"/>
    <property type="match status" value="2"/>
</dbReference>
<evidence type="ECO:0000256" key="3">
    <source>
        <dbReference type="SAM" id="SignalP"/>
    </source>
</evidence>
<evidence type="ECO:0000313" key="6">
    <source>
        <dbReference type="EMBL" id="NEX75722.1"/>
    </source>
</evidence>
<dbReference type="InterPro" id="IPR022409">
    <property type="entry name" value="PKD/Chitinase_dom"/>
</dbReference>
<dbReference type="SMART" id="SM00089">
    <property type="entry name" value="PKD"/>
    <property type="match status" value="1"/>
</dbReference>
<dbReference type="RefSeq" id="WP_163148724.1">
    <property type="nucleotide sequence ID" value="NZ_JAAIKZ010000022.1"/>
</dbReference>
<dbReference type="InterPro" id="IPR024079">
    <property type="entry name" value="MetalloPept_cat_dom_sf"/>
</dbReference>
<dbReference type="EMBL" id="JAAIKZ010000022">
    <property type="protein sequence ID" value="NEX75722.1"/>
    <property type="molecule type" value="Genomic_DNA"/>
</dbReference>
<reference evidence="6 7" key="1">
    <citation type="submission" date="2020-02" db="EMBL/GenBank/DDBJ databases">
        <title>Genome sequencing of Aeromonas rivipollensis.</title>
        <authorList>
            <person name="Fono-Tamo Ubani E.K."/>
            <person name="Lekota K.E."/>
        </authorList>
    </citation>
    <scope>NUCLEOTIDE SEQUENCE [LARGE SCALE GENOMIC DNA]</scope>
    <source>
        <strain evidence="6 7">G87</strain>
    </source>
</reference>
<feature type="signal peptide" evidence="3">
    <location>
        <begin position="1"/>
        <end position="26"/>
    </location>
</feature>
<dbReference type="GO" id="GO:0005975">
    <property type="term" value="P:carbohydrate metabolic process"/>
    <property type="evidence" value="ECO:0007669"/>
    <property type="project" value="InterPro"/>
</dbReference>
<evidence type="ECO:0000259" key="4">
    <source>
        <dbReference type="SMART" id="SM00089"/>
    </source>
</evidence>
<evidence type="ECO:0000256" key="1">
    <source>
        <dbReference type="ARBA" id="ARBA00022801"/>
    </source>
</evidence>
<keyword evidence="1" id="KW-0378">Hydrolase</keyword>
<dbReference type="InterPro" id="IPR035986">
    <property type="entry name" value="PKD_dom_sf"/>
</dbReference>
<feature type="domain" description="Chitin-binding type-3" evidence="5">
    <location>
        <begin position="844"/>
        <end position="886"/>
    </location>
</feature>
<dbReference type="SMART" id="SM00495">
    <property type="entry name" value="ChtBD3"/>
    <property type="match status" value="2"/>
</dbReference>
<sequence>MKKNKGYLAVQGGVLALLAVGTGAMAEYNTVTGEWRKDQTPPRLYNQQAWVNNFALQLPLGATFAPQMTAWDENDGDLSGRIKQVGSVNTQQVGSYLAKFEVSDNGLPKGVGYMGWGFRTTTFSLPVTVYDPAVAVPSLIQPLSTLWQEAPVGNGLLKQRPGQSLSRTIRITSTEHPLSGDELEITLFRVQEGLWGGNNRQFSLRLTDKESGEPAYEGSVLLGSGKVLTPTAPIKVRADQDYEFRLTYVSGPSEQGFRANEEGELWLAAEGRQVHEANPYAQVLPDPANKLAFDPGLDSAMKQKLLSSQGVPEALLIGKVPNQQVALSYRIANPALASLQLVQGEIQDRLQLQGLTEGETWLEILADGQLVEQVRLFITSPKAISLSYSYIAFPGERKSHLWDDGAIIMADMSRRLASYNIRVNWVDHGVLVHEWDKNGNGQANEPDRSEMEAPLNEGWIPNADQVFSNLYVLRGYKNDAKACSYMGSASSIGMGATDGAPRVGYRYACPGNLTVHGQSLTLTHELGHNLGLWHTGDEEPYRASNIMTAGRFEGVFFADQWRTMHHTIEARIAAGDAGVSEVNAEPELPPPATHQPPLANAGGDMRTTGPAELVLDGSASRDPENGALRYQWRQVGGPQASLRDAEQARARLSLGTIAQDTQLAFELTVTDEQGQAGVDRMVVTHQAPPPNQPPVLAALAPASVQAGKQVSVTASATDPDGDALSYQWTVPAGLSASGQNSKTLVVTGPNVASDTLYDLTLMVTDGALDASAGTRLTVTPLSSGGGCETSDPDAAYWPAWSAGTVYNTNDKVSHKQLVWQAKYWTRGNEPSQSADQWKLVSQVQLGWHAAVAYSAGELATHKGRKWQARYWTKGNEPGTADVWADQGVATCH</sequence>
<dbReference type="SUPFAM" id="SSF51055">
    <property type="entry name" value="Carbohydrate binding domain"/>
    <property type="match status" value="2"/>
</dbReference>
<feature type="region of interest" description="Disordered" evidence="2">
    <location>
        <begin position="582"/>
        <end position="624"/>
    </location>
</feature>
<evidence type="ECO:0000259" key="5">
    <source>
        <dbReference type="SMART" id="SM00495"/>
    </source>
</evidence>